<sequence length="36" mass="4006">MSSQSGLCNYKGHTFELVRAQITMEIAKRLGIHGDI</sequence>
<protein>
    <submittedName>
        <fullName evidence="1">Uncharacterized protein</fullName>
    </submittedName>
</protein>
<proteinExistence type="predicted"/>
<reference evidence="1" key="1">
    <citation type="journal article" date="2021" name="Proc. Natl. Acad. Sci. U.S.A.">
        <title>A Catalog of Tens of Thousands of Viruses from Human Metagenomes Reveals Hidden Associations with Chronic Diseases.</title>
        <authorList>
            <person name="Tisza M.J."/>
            <person name="Buck C.B."/>
        </authorList>
    </citation>
    <scope>NUCLEOTIDE SEQUENCE</scope>
    <source>
        <strain evidence="1">Ct0f722</strain>
    </source>
</reference>
<accession>A0A8S5LQ54</accession>
<organism evidence="1">
    <name type="scientific">Myoviridae sp. ct0f722</name>
    <dbReference type="NCBI Taxonomy" id="2827599"/>
    <lineage>
        <taxon>Viruses</taxon>
        <taxon>Duplodnaviria</taxon>
        <taxon>Heunggongvirae</taxon>
        <taxon>Uroviricota</taxon>
        <taxon>Caudoviricetes</taxon>
    </lineage>
</organism>
<dbReference type="EMBL" id="BK015890">
    <property type="protein sequence ID" value="DAD71971.1"/>
    <property type="molecule type" value="Genomic_DNA"/>
</dbReference>
<name>A0A8S5LQ54_9CAUD</name>
<evidence type="ECO:0000313" key="1">
    <source>
        <dbReference type="EMBL" id="DAD71971.1"/>
    </source>
</evidence>